<dbReference type="InterPro" id="IPR036922">
    <property type="entry name" value="Rieske_2Fe-2S_sf"/>
</dbReference>
<name>A0A1U9KEC5_ACEAC</name>
<dbReference type="EMBL" id="CP014692">
    <property type="protein sequence ID" value="AQS84151.1"/>
    <property type="molecule type" value="Genomic_DNA"/>
</dbReference>
<dbReference type="GO" id="GO:0016491">
    <property type="term" value="F:oxidoreductase activity"/>
    <property type="evidence" value="ECO:0007669"/>
    <property type="project" value="UniProtKB-KW"/>
</dbReference>
<dbReference type="CDD" id="cd03469">
    <property type="entry name" value="Rieske_RO_Alpha_N"/>
    <property type="match status" value="1"/>
</dbReference>
<dbReference type="InterPro" id="IPR015879">
    <property type="entry name" value="Ring_hydroxy_dOase_asu_C_dom"/>
</dbReference>
<dbReference type="KEGG" id="aace:A0U92_04495"/>
<dbReference type="Proteomes" id="UP000188937">
    <property type="component" value="Chromosome"/>
</dbReference>
<dbReference type="OrthoDB" id="7456916at2"/>
<dbReference type="InterPro" id="IPR001663">
    <property type="entry name" value="Rng_hydr_dOase-A"/>
</dbReference>
<comment type="cofactor">
    <cofactor evidence="1">
        <name>Fe cation</name>
        <dbReference type="ChEBI" id="CHEBI:24875"/>
    </cofactor>
</comment>
<evidence type="ECO:0000256" key="1">
    <source>
        <dbReference type="ARBA" id="ARBA00001962"/>
    </source>
</evidence>
<keyword evidence="9" id="KW-1185">Reference proteome</keyword>
<evidence type="ECO:0000256" key="6">
    <source>
        <dbReference type="ARBA" id="ARBA00023014"/>
    </source>
</evidence>
<dbReference type="Pfam" id="PF00355">
    <property type="entry name" value="Rieske"/>
    <property type="match status" value="1"/>
</dbReference>
<keyword evidence="2" id="KW-0001">2Fe-2S</keyword>
<evidence type="ECO:0000256" key="4">
    <source>
        <dbReference type="ARBA" id="ARBA00023002"/>
    </source>
</evidence>
<dbReference type="AlphaFoldDB" id="A0A1U9KEC5"/>
<dbReference type="GO" id="GO:0051537">
    <property type="term" value="F:2 iron, 2 sulfur cluster binding"/>
    <property type="evidence" value="ECO:0007669"/>
    <property type="project" value="UniProtKB-KW"/>
</dbReference>
<keyword evidence="4" id="KW-0560">Oxidoreductase</keyword>
<evidence type="ECO:0000313" key="9">
    <source>
        <dbReference type="Proteomes" id="UP000188937"/>
    </source>
</evidence>
<sequence>MSGQTEEMLKTLLARRKPGFALEAPFYTDEDIFNEDMKHIFGQHWIYVAVEPDVAEPGDAIVVNIGKSSVIITRDDDDAIRAFHNVCRHRGARMIPEGKTMIGNIVCPYHSWTYGIDGALKFAEHMGEDFDPKCRGLKKVAVRSVAGLIFICLAENPPEDIEDMARVMEPYLAPHDLKNTRVAFESDLIEKGNWKLTLENNRECYHCGPNHPELTIPLFAYGFGYAPGTLDEDSQRDAQRYAELATTCHARWEGEGLPSREVEHLDDMVTGFRTERLPIDRSGESQTLDTKAACSVPLGDLKDKAIGGLSFWTQPNSWHHFMGDHIVTFAVFPLDASTTLVRTKWLVHKDAVEGVDYDLQRLTEVWQATNQQDADLVEISQQGATDPAFEAGPYSPYTEGLVEKFAAWYIGRMKAALA</sequence>
<dbReference type="GO" id="GO:0005506">
    <property type="term" value="F:iron ion binding"/>
    <property type="evidence" value="ECO:0007669"/>
    <property type="project" value="InterPro"/>
</dbReference>
<dbReference type="SUPFAM" id="SSF55961">
    <property type="entry name" value="Bet v1-like"/>
    <property type="match status" value="1"/>
</dbReference>
<dbReference type="Pfam" id="PF00848">
    <property type="entry name" value="Ring_hydroxyl_A"/>
    <property type="match status" value="1"/>
</dbReference>
<evidence type="ECO:0000256" key="5">
    <source>
        <dbReference type="ARBA" id="ARBA00023004"/>
    </source>
</evidence>
<evidence type="ECO:0000256" key="3">
    <source>
        <dbReference type="ARBA" id="ARBA00022723"/>
    </source>
</evidence>
<proteinExistence type="predicted"/>
<gene>
    <name evidence="8" type="ORF">A0U92_04495</name>
</gene>
<keyword evidence="3" id="KW-0479">Metal-binding</keyword>
<dbReference type="Gene3D" id="2.102.10.10">
    <property type="entry name" value="Rieske [2Fe-2S] iron-sulphur domain"/>
    <property type="match status" value="1"/>
</dbReference>
<dbReference type="PROSITE" id="PS51296">
    <property type="entry name" value="RIESKE"/>
    <property type="match status" value="1"/>
</dbReference>
<keyword evidence="6" id="KW-0411">Iron-sulfur</keyword>
<reference evidence="8 9" key="1">
    <citation type="submission" date="2016-03" db="EMBL/GenBank/DDBJ databases">
        <title>Acetic acid bacteria sequencing.</title>
        <authorList>
            <person name="Brandt J."/>
            <person name="Jakob F."/>
            <person name="Vogel R.F."/>
        </authorList>
    </citation>
    <scope>NUCLEOTIDE SEQUENCE [LARGE SCALE GENOMIC DNA]</scope>
    <source>
        <strain evidence="8 9">TMW2.1153</strain>
    </source>
</reference>
<dbReference type="PANTHER" id="PTHR43756:SF5">
    <property type="entry name" value="CHOLINE MONOOXYGENASE, CHLOROPLASTIC"/>
    <property type="match status" value="1"/>
</dbReference>
<dbReference type="eggNOG" id="COG4638">
    <property type="taxonomic scope" value="Bacteria"/>
</dbReference>
<dbReference type="CDD" id="cd08884">
    <property type="entry name" value="RHO_alpha_C_GbcA-like"/>
    <property type="match status" value="1"/>
</dbReference>
<dbReference type="Gene3D" id="3.90.380.10">
    <property type="entry name" value="Naphthalene 1,2-dioxygenase Alpha Subunit, Chain A, domain 1"/>
    <property type="match status" value="1"/>
</dbReference>
<dbReference type="SUPFAM" id="SSF50022">
    <property type="entry name" value="ISP domain"/>
    <property type="match status" value="1"/>
</dbReference>
<dbReference type="PRINTS" id="PR00090">
    <property type="entry name" value="RNGDIOXGNASE"/>
</dbReference>
<evidence type="ECO:0000256" key="2">
    <source>
        <dbReference type="ARBA" id="ARBA00022714"/>
    </source>
</evidence>
<dbReference type="STRING" id="435.A0U92_04495"/>
<feature type="domain" description="Rieske" evidence="7">
    <location>
        <begin position="47"/>
        <end position="151"/>
    </location>
</feature>
<keyword evidence="5" id="KW-0408">Iron</keyword>
<dbReference type="RefSeq" id="WP_077812193.1">
    <property type="nucleotide sequence ID" value="NZ_CP014692.1"/>
</dbReference>
<dbReference type="InterPro" id="IPR017941">
    <property type="entry name" value="Rieske_2Fe-2S"/>
</dbReference>
<dbReference type="PANTHER" id="PTHR43756">
    <property type="entry name" value="CHOLINE MONOOXYGENASE, CHLOROPLASTIC"/>
    <property type="match status" value="1"/>
</dbReference>
<accession>A0A1U9KEC5</accession>
<evidence type="ECO:0000313" key="8">
    <source>
        <dbReference type="EMBL" id="AQS84151.1"/>
    </source>
</evidence>
<evidence type="ECO:0000259" key="7">
    <source>
        <dbReference type="PROSITE" id="PS51296"/>
    </source>
</evidence>
<protein>
    <submittedName>
        <fullName evidence="8">(Fe-S)-binding protein</fullName>
    </submittedName>
</protein>
<organism evidence="8 9">
    <name type="scientific">Acetobacter aceti</name>
    <dbReference type="NCBI Taxonomy" id="435"/>
    <lineage>
        <taxon>Bacteria</taxon>
        <taxon>Pseudomonadati</taxon>
        <taxon>Pseudomonadota</taxon>
        <taxon>Alphaproteobacteria</taxon>
        <taxon>Acetobacterales</taxon>
        <taxon>Acetobacteraceae</taxon>
        <taxon>Acetobacter</taxon>
        <taxon>Acetobacter subgen. Acetobacter</taxon>
    </lineage>
</organism>